<dbReference type="SUPFAM" id="SSF56645">
    <property type="entry name" value="Acyl-CoA dehydrogenase NM domain-like"/>
    <property type="match status" value="1"/>
</dbReference>
<evidence type="ECO:0000313" key="2">
    <source>
        <dbReference type="EMBL" id="SFE48146.1"/>
    </source>
</evidence>
<evidence type="ECO:0000256" key="1">
    <source>
        <dbReference type="SAM" id="MobiDB-lite"/>
    </source>
</evidence>
<sequence length="371" mass="39099">MSALMEDTGARRAAAEPPPVPTTLPALKLALADGRRLSPGVRMQQLVAAGHAQLPLPAQGRTLERWQALAEVAHHDLSLAKLYEGHADALAILSELRAPQDIVGSHAQSMWCTWAAEPPGERVTLQADADGGAGTVRLTGTKPWCSGAEHATHALLTAWWPDGRGPQLVAVDLLQTGISVSTQRWRAIGMADSSSGDVSFHQARGVLVGGVGDYLSRPGFWQGGAGIAACWWGGARALGGALHAAVAQSPAALRTPFRLAALGRVDVALGATAALLQQAAAWIDAHPKDDALRAALRARQAAEACARRVLDDVGRALGATPFCRDADFARRAADLPVFIRQSHAERDDATLGERVAALPLNHDEETLPWSL</sequence>
<dbReference type="Gene3D" id="2.40.110.10">
    <property type="entry name" value="Butyryl-CoA Dehydrogenase, subunit A, domain 2"/>
    <property type="match status" value="1"/>
</dbReference>
<gene>
    <name evidence="2" type="ORF">SAMN04489711_102263</name>
</gene>
<dbReference type="Proteomes" id="UP000199119">
    <property type="component" value="Unassembled WGS sequence"/>
</dbReference>
<dbReference type="AlphaFoldDB" id="A0A1I2AWF3"/>
<dbReference type="InterPro" id="IPR046373">
    <property type="entry name" value="Acyl-CoA_Oxase/DH_mid-dom_sf"/>
</dbReference>
<dbReference type="GO" id="GO:0016627">
    <property type="term" value="F:oxidoreductase activity, acting on the CH-CH group of donors"/>
    <property type="evidence" value="ECO:0007669"/>
    <property type="project" value="InterPro"/>
</dbReference>
<dbReference type="InterPro" id="IPR009100">
    <property type="entry name" value="AcylCoA_DH/oxidase_NM_dom_sf"/>
</dbReference>
<dbReference type="EMBL" id="FONX01000002">
    <property type="protein sequence ID" value="SFE48146.1"/>
    <property type="molecule type" value="Genomic_DNA"/>
</dbReference>
<accession>A0A1I2AWF3</accession>
<keyword evidence="3" id="KW-1185">Reference proteome</keyword>
<reference evidence="3" key="1">
    <citation type="submission" date="2016-10" db="EMBL/GenBank/DDBJ databases">
        <authorList>
            <person name="Varghese N."/>
            <person name="Submissions S."/>
        </authorList>
    </citation>
    <scope>NUCLEOTIDE SEQUENCE [LARGE SCALE GENOMIC DNA]</scope>
    <source>
        <strain evidence="3">DSM 27981</strain>
    </source>
</reference>
<dbReference type="RefSeq" id="WP_245785101.1">
    <property type="nucleotide sequence ID" value="NZ_FONX01000002.1"/>
</dbReference>
<proteinExistence type="predicted"/>
<protein>
    <submittedName>
        <fullName evidence="2">Uncharacterized protein</fullName>
    </submittedName>
</protein>
<dbReference type="STRING" id="1177982.SAMN04489711_102263"/>
<feature type="region of interest" description="Disordered" evidence="1">
    <location>
        <begin position="1"/>
        <end position="21"/>
    </location>
</feature>
<organism evidence="2 3">
    <name type="scientific">Paracidovorax wautersii</name>
    <dbReference type="NCBI Taxonomy" id="1177982"/>
    <lineage>
        <taxon>Bacteria</taxon>
        <taxon>Pseudomonadati</taxon>
        <taxon>Pseudomonadota</taxon>
        <taxon>Betaproteobacteria</taxon>
        <taxon>Burkholderiales</taxon>
        <taxon>Comamonadaceae</taxon>
        <taxon>Paracidovorax</taxon>
    </lineage>
</organism>
<evidence type="ECO:0000313" key="3">
    <source>
        <dbReference type="Proteomes" id="UP000199119"/>
    </source>
</evidence>
<name>A0A1I2AWF3_9BURK</name>